<accession>G3NTY5</accession>
<dbReference type="CTD" id="795445"/>
<evidence type="ECO:0000256" key="6">
    <source>
        <dbReference type="ARBA" id="ARBA00022490"/>
    </source>
</evidence>
<dbReference type="InterPro" id="IPR051721">
    <property type="entry name" value="Biopterin_syn/organic_redct"/>
</dbReference>
<dbReference type="GeneID" id="120830717"/>
<evidence type="ECO:0000256" key="1">
    <source>
        <dbReference type="ARBA" id="ARBA00004496"/>
    </source>
</evidence>
<dbReference type="InterPro" id="IPR006393">
    <property type="entry name" value="Sepiapterin_red"/>
</dbReference>
<dbReference type="Bgee" id="ENSGACG00000006643">
    <property type="expression patterns" value="Expressed in muscle tissue"/>
</dbReference>
<dbReference type="GO" id="GO:0004757">
    <property type="term" value="F:sepiapterin reductase (NADP+) activity"/>
    <property type="evidence" value="ECO:0007669"/>
    <property type="project" value="UniProtKB-EC"/>
</dbReference>
<reference evidence="9" key="3">
    <citation type="submission" date="2025-09" db="UniProtKB">
        <authorList>
            <consortium name="Ensembl"/>
        </authorList>
    </citation>
    <scope>IDENTIFICATION</scope>
</reference>
<dbReference type="SUPFAM" id="SSF51735">
    <property type="entry name" value="NAD(P)-binding Rossmann-fold domains"/>
    <property type="match status" value="1"/>
</dbReference>
<dbReference type="GO" id="GO:0006729">
    <property type="term" value="P:tetrahydrobiopterin biosynthetic process"/>
    <property type="evidence" value="ECO:0007669"/>
    <property type="project" value="InterPro"/>
</dbReference>
<keyword evidence="10" id="KW-1185">Reference proteome</keyword>
<dbReference type="FunFam" id="3.40.50.720:FF:000259">
    <property type="entry name" value="Sepiapterin reductase"/>
    <property type="match status" value="1"/>
</dbReference>
<dbReference type="InterPro" id="IPR002347">
    <property type="entry name" value="SDR_fam"/>
</dbReference>
<proteinExistence type="inferred from homology"/>
<dbReference type="STRING" id="69293.ENSGACP00000008803"/>
<dbReference type="GO" id="GO:0005737">
    <property type="term" value="C:cytoplasm"/>
    <property type="evidence" value="ECO:0007669"/>
    <property type="project" value="UniProtKB-SubCell"/>
</dbReference>
<sequence>MLDVTNPRTLGRSICIITGASRGFGRALAHEVSRWLQPGSVLLLVARSETLLQELKGELWSFIVDQQSAVHCVAADLSTREGLDETVRVARQEAVTEMDRVLLINNAASLGNLSNFATFTGIDEVNSYLSFNVSSALVLTAGILQAFPRVPLQQRSVVNVSSTFALRPLPSWVLYCTAKAAREMMFRVLAEEQPHVKVLSYSPGPMDTDMQRDILRLTGVKNHLLPCQESAEKLVKLLLDDDFVSGTHLDFFELKKLTSRDDTTM</sequence>
<name>G3NTY5_GASAC</name>
<protein>
    <recommendedName>
        <fullName evidence="5">Sepiapterin reductase</fullName>
        <ecNumber evidence="4">1.1.1.153</ecNumber>
    </recommendedName>
</protein>
<dbReference type="NCBIfam" id="TIGR01500">
    <property type="entry name" value="sepiapter_red"/>
    <property type="match status" value="1"/>
</dbReference>
<dbReference type="PRINTS" id="PR00081">
    <property type="entry name" value="GDHRDH"/>
</dbReference>
<evidence type="ECO:0000313" key="10">
    <source>
        <dbReference type="Proteomes" id="UP000007635"/>
    </source>
</evidence>
<evidence type="ECO:0000256" key="8">
    <source>
        <dbReference type="ARBA" id="ARBA00023002"/>
    </source>
</evidence>
<evidence type="ECO:0000313" key="9">
    <source>
        <dbReference type="Ensembl" id="ENSGACP00000008803.2"/>
    </source>
</evidence>
<dbReference type="Gene3D" id="3.40.50.720">
    <property type="entry name" value="NAD(P)-binding Rossmann-like Domain"/>
    <property type="match status" value="1"/>
</dbReference>
<comment type="similarity">
    <text evidence="2">Belongs to the sepiapterin reductase family.</text>
</comment>
<dbReference type="PANTHER" id="PTHR44085">
    <property type="entry name" value="SEPIAPTERIN REDUCTASE"/>
    <property type="match status" value="1"/>
</dbReference>
<dbReference type="AlphaFoldDB" id="G3NTY5"/>
<keyword evidence="7" id="KW-0521">NADP</keyword>
<evidence type="ECO:0000256" key="2">
    <source>
        <dbReference type="ARBA" id="ARBA00010483"/>
    </source>
</evidence>
<comment type="subcellular location">
    <subcellularLocation>
        <location evidence="1">Cytoplasm</location>
    </subcellularLocation>
</comment>
<comment type="subunit">
    <text evidence="3">Homodimer.</text>
</comment>
<dbReference type="GeneTree" id="ENSGT00440000033609"/>
<reference evidence="9 10" key="1">
    <citation type="journal article" date="2021" name="G3 (Bethesda)">
        <title>Improved contiguity of the threespine stickleback genome using long-read sequencing.</title>
        <authorList>
            <person name="Nath S."/>
            <person name="Shaw D.E."/>
            <person name="White M.A."/>
        </authorList>
    </citation>
    <scope>NUCLEOTIDE SEQUENCE [LARGE SCALE GENOMIC DNA]</scope>
    <source>
        <strain evidence="9 10">Lake Benthic</strain>
    </source>
</reference>
<dbReference type="eggNOG" id="KOG1204">
    <property type="taxonomic scope" value="Eukaryota"/>
</dbReference>
<dbReference type="CDD" id="cd05367">
    <property type="entry name" value="SPR-like_SDR_c"/>
    <property type="match status" value="1"/>
</dbReference>
<dbReference type="Ensembl" id="ENSGACT00000008822.2">
    <property type="protein sequence ID" value="ENSGACP00000008803.2"/>
    <property type="gene ID" value="ENSGACG00000006643.2"/>
</dbReference>
<evidence type="ECO:0000256" key="4">
    <source>
        <dbReference type="ARBA" id="ARBA00013075"/>
    </source>
</evidence>
<dbReference type="InterPro" id="IPR036291">
    <property type="entry name" value="NAD(P)-bd_dom_sf"/>
</dbReference>
<dbReference type="Pfam" id="PF00106">
    <property type="entry name" value="adh_short"/>
    <property type="match status" value="1"/>
</dbReference>
<dbReference type="RefSeq" id="XP_040051497.1">
    <property type="nucleotide sequence ID" value="XM_040195563.1"/>
</dbReference>
<dbReference type="InParanoid" id="G3NTY5"/>
<evidence type="ECO:0000256" key="5">
    <source>
        <dbReference type="ARBA" id="ARBA00019170"/>
    </source>
</evidence>
<dbReference type="OMA" id="CEKAPFW"/>
<dbReference type="KEGG" id="gat:120830717"/>
<keyword evidence="8" id="KW-0560">Oxidoreductase</keyword>
<keyword evidence="6" id="KW-0963">Cytoplasm</keyword>
<dbReference type="Proteomes" id="UP000007635">
    <property type="component" value="Chromosome XIII"/>
</dbReference>
<dbReference type="EC" id="1.1.1.153" evidence="4"/>
<reference evidence="9" key="2">
    <citation type="submission" date="2025-08" db="UniProtKB">
        <authorList>
            <consortium name="Ensembl"/>
        </authorList>
    </citation>
    <scope>IDENTIFICATION</scope>
</reference>
<organism evidence="9 10">
    <name type="scientific">Gasterosteus aculeatus aculeatus</name>
    <name type="common">three-spined stickleback</name>
    <dbReference type="NCBI Taxonomy" id="481459"/>
    <lineage>
        <taxon>Eukaryota</taxon>
        <taxon>Metazoa</taxon>
        <taxon>Chordata</taxon>
        <taxon>Craniata</taxon>
        <taxon>Vertebrata</taxon>
        <taxon>Euteleostomi</taxon>
        <taxon>Actinopterygii</taxon>
        <taxon>Neopterygii</taxon>
        <taxon>Teleostei</taxon>
        <taxon>Neoteleostei</taxon>
        <taxon>Acanthomorphata</taxon>
        <taxon>Eupercaria</taxon>
        <taxon>Perciformes</taxon>
        <taxon>Cottioidei</taxon>
        <taxon>Gasterosteales</taxon>
        <taxon>Gasterosteidae</taxon>
        <taxon>Gasterosteus</taxon>
    </lineage>
</organism>
<evidence type="ECO:0000256" key="3">
    <source>
        <dbReference type="ARBA" id="ARBA00011738"/>
    </source>
</evidence>
<evidence type="ECO:0000256" key="7">
    <source>
        <dbReference type="ARBA" id="ARBA00022857"/>
    </source>
</evidence>
<dbReference type="PANTHER" id="PTHR44085:SF2">
    <property type="entry name" value="SEPIAPTERIN REDUCTASE"/>
    <property type="match status" value="1"/>
</dbReference>